<dbReference type="EMBL" id="SDPQ02000001">
    <property type="protein sequence ID" value="KAA1400145.1"/>
    <property type="molecule type" value="Genomic_DNA"/>
</dbReference>
<evidence type="ECO:0000313" key="3">
    <source>
        <dbReference type="Proteomes" id="UP000380867"/>
    </source>
</evidence>
<keyword evidence="1" id="KW-1133">Transmembrane helix</keyword>
<feature type="transmembrane region" description="Helical" evidence="1">
    <location>
        <begin position="43"/>
        <end position="65"/>
    </location>
</feature>
<organism evidence="2 3">
    <name type="scientific">Aeromicrobium ginsengisoli</name>
    <dbReference type="NCBI Taxonomy" id="363867"/>
    <lineage>
        <taxon>Bacteria</taxon>
        <taxon>Bacillati</taxon>
        <taxon>Actinomycetota</taxon>
        <taxon>Actinomycetes</taxon>
        <taxon>Propionibacteriales</taxon>
        <taxon>Nocardioidaceae</taxon>
        <taxon>Aeromicrobium</taxon>
    </lineage>
</organism>
<keyword evidence="3" id="KW-1185">Reference proteome</keyword>
<dbReference type="RefSeq" id="WP_149688245.1">
    <property type="nucleotide sequence ID" value="NZ_SDPQ02000001.1"/>
</dbReference>
<dbReference type="Proteomes" id="UP000380867">
    <property type="component" value="Unassembled WGS sequence"/>
</dbReference>
<evidence type="ECO:0000313" key="2">
    <source>
        <dbReference type="EMBL" id="KAA1400145.1"/>
    </source>
</evidence>
<name>A0A5M4FKP6_9ACTN</name>
<gene>
    <name evidence="2" type="ORF">ESP70_005260</name>
</gene>
<feature type="transmembrane region" description="Helical" evidence="1">
    <location>
        <begin position="13"/>
        <end position="31"/>
    </location>
</feature>
<reference evidence="2" key="1">
    <citation type="submission" date="2019-09" db="EMBL/GenBank/DDBJ databases">
        <authorList>
            <person name="Li J."/>
        </authorList>
    </citation>
    <scope>NUCLEOTIDE SEQUENCE [LARGE SCALE GENOMIC DNA]</scope>
    <source>
        <strain evidence="2">JCM 14732</strain>
    </source>
</reference>
<dbReference type="OrthoDB" id="9838438at2"/>
<dbReference type="AlphaFoldDB" id="A0A5M4FKP6"/>
<keyword evidence="1" id="KW-0472">Membrane</keyword>
<keyword evidence="1" id="KW-0812">Transmembrane</keyword>
<sequence>MELSPLSPSLGEVLFTMANWVAFLLVAVASYRRSRCLSGYPVWKSLVIGVVAGAWWPLWLIVWFVNRDRIAWEWREYRRERTLSPAA</sequence>
<comment type="caution">
    <text evidence="2">The sequence shown here is derived from an EMBL/GenBank/DDBJ whole genome shotgun (WGS) entry which is preliminary data.</text>
</comment>
<proteinExistence type="predicted"/>
<protein>
    <submittedName>
        <fullName evidence="2">Uncharacterized protein</fullName>
    </submittedName>
</protein>
<accession>A0A5M4FKP6</accession>
<evidence type="ECO:0000256" key="1">
    <source>
        <dbReference type="SAM" id="Phobius"/>
    </source>
</evidence>